<dbReference type="InterPro" id="IPR006598">
    <property type="entry name" value="CAP10"/>
</dbReference>
<reference evidence="3" key="1">
    <citation type="submission" date="2021-07" db="EMBL/GenBank/DDBJ databases">
        <title>Pseudohoeflea marina sp. nov. a polyhydroxyalcanoate-producing bacterium.</title>
        <authorList>
            <person name="Zheng W."/>
            <person name="Yu S."/>
            <person name="Huang Y."/>
        </authorList>
    </citation>
    <scope>NUCLEOTIDE SEQUENCE</scope>
    <source>
        <strain evidence="3">DP4N28-3</strain>
    </source>
</reference>
<comment type="caution">
    <text evidence="3">The sequence shown here is derived from an EMBL/GenBank/DDBJ whole genome shotgun (WGS) entry which is preliminary data.</text>
</comment>
<evidence type="ECO:0000313" key="4">
    <source>
        <dbReference type="Proteomes" id="UP001430804"/>
    </source>
</evidence>
<evidence type="ECO:0000313" key="3">
    <source>
        <dbReference type="EMBL" id="MBW3098087.1"/>
    </source>
</evidence>
<name>A0ABS6WQ50_9HYPH</name>
<dbReference type="RefSeq" id="WP_219202024.1">
    <property type="nucleotide sequence ID" value="NZ_JAHWQX010000003.1"/>
</dbReference>
<keyword evidence="1" id="KW-0808">Transferase</keyword>
<dbReference type="Pfam" id="PF05686">
    <property type="entry name" value="Glyco_transf_90"/>
    <property type="match status" value="1"/>
</dbReference>
<protein>
    <recommendedName>
        <fullName evidence="2">Glycosyl transferase CAP10 domain-containing protein</fullName>
    </recommendedName>
</protein>
<dbReference type="PANTHER" id="PTHR12203:SF35">
    <property type="entry name" value="PROTEIN O-GLUCOSYLTRANSFERASE 1"/>
    <property type="match status" value="1"/>
</dbReference>
<proteinExistence type="predicted"/>
<dbReference type="SMART" id="SM00672">
    <property type="entry name" value="CAP10"/>
    <property type="match status" value="1"/>
</dbReference>
<organism evidence="3 4">
    <name type="scientific">Pseudohoeflea coraliihabitans</name>
    <dbReference type="NCBI Taxonomy" id="2860393"/>
    <lineage>
        <taxon>Bacteria</taxon>
        <taxon>Pseudomonadati</taxon>
        <taxon>Pseudomonadota</taxon>
        <taxon>Alphaproteobacteria</taxon>
        <taxon>Hyphomicrobiales</taxon>
        <taxon>Rhizobiaceae</taxon>
        <taxon>Pseudohoeflea</taxon>
    </lineage>
</organism>
<keyword evidence="4" id="KW-1185">Reference proteome</keyword>
<dbReference type="PANTHER" id="PTHR12203">
    <property type="entry name" value="KDEL LYS-ASP-GLU-LEU CONTAINING - RELATED"/>
    <property type="match status" value="1"/>
</dbReference>
<dbReference type="Proteomes" id="UP001430804">
    <property type="component" value="Unassembled WGS sequence"/>
</dbReference>
<feature type="domain" description="Glycosyl transferase CAP10" evidence="2">
    <location>
        <begin position="90"/>
        <end position="325"/>
    </location>
</feature>
<evidence type="ECO:0000256" key="1">
    <source>
        <dbReference type="ARBA" id="ARBA00022679"/>
    </source>
</evidence>
<evidence type="ECO:0000259" key="2">
    <source>
        <dbReference type="SMART" id="SM00672"/>
    </source>
</evidence>
<dbReference type="InterPro" id="IPR051091">
    <property type="entry name" value="O-Glucosyltr/Glycosyltrsf_90"/>
</dbReference>
<accession>A0ABS6WQ50</accession>
<sequence length="333" mass="38148">MTDFADQFRTLALGLKIRRRVWRRLRSYPGGAPSLRIRYSRQSPFPLILDMRRKGHRLELDFRSRFPDTHVPAMIHRTTAMVRLMTLCPEDIDRIHVDLSDGNDVYAAPLGFSTARPDVGLLPDPYFLETDNFAHLRAVADAATHPWRDRRQTLRWRGTDTSAGRCAFGLEHAADPTVKPRIRMCTIAATLPDTDCLFAATEKQHMRSVYRYHGLLGTPIPEADWINDRFAIDIDGHTNTWSNMIARMHLGCCVLKVESQFGYRQWYYDRLKSGIHYVPVRADMADLGEKLAWARAHPAEAEEIARNGQQLVRSMTLESEAQVAAETIRRFSA</sequence>
<gene>
    <name evidence="3" type="ORF">KY465_12415</name>
</gene>
<dbReference type="EMBL" id="JAHWQX010000003">
    <property type="protein sequence ID" value="MBW3098087.1"/>
    <property type="molecule type" value="Genomic_DNA"/>
</dbReference>